<sequence length="538" mass="59370">MEVEALGSEKIASVFGGEIRLYERIDMSLNNSSLSLFFLFSPPLLSPPLPLLLTPPSPSVNHSFIPSPSTSFPSLYPLHLLPPPHFRPSPSPPPPLYHLHLLPPRPPPPFPSLPSHSSPPPSSLHPFHLLPPPSFPPPSIFPLTATVVNEVLQDGSISQKDRPKVGPTWTTASFLFSVTWCVAGALTLPAKEAFNVFFRRLVMGRRSRVKHREAIIEQIGCPYPGDGSVFDVLFDAKQRSFWRPWTDVIKHTEIEETTKISSLLVPTVESARRVLSYLVDVCGRATNGILLVGEGQSGRKVVVRHHLQNLATDASEYALLPVTPAATALSVKSVVLSFLAPRETGGWGAKGGRRWSFHRRPPPGRPRRLPGTTRPRAGAGGHAEEELRAPDLLHPRCQAGFMAIAAHALSRDTIARVFTTQLNVFLRTATVVFIDDLQPWPPTTEHTRTRTETGRPAEAGGRGREHAEEELMGERIQVRSRDLRVTPPTSYPYTLHLDRPFRVPPRTCRYGRGTRQEGPACPLGGHPRDRQDPGDGMP</sequence>
<dbReference type="InterPro" id="IPR041466">
    <property type="entry name" value="Dynein_AAA5_ext"/>
</dbReference>
<dbReference type="GO" id="GO:0045505">
    <property type="term" value="F:dynein intermediate chain binding"/>
    <property type="evidence" value="ECO:0007669"/>
    <property type="project" value="InterPro"/>
</dbReference>
<reference evidence="3 4" key="1">
    <citation type="submission" date="2018-04" db="EMBL/GenBank/DDBJ databases">
        <authorList>
            <person name="Zhang X."/>
            <person name="Yuan J."/>
            <person name="Li F."/>
            <person name="Xiang J."/>
        </authorList>
    </citation>
    <scope>NUCLEOTIDE SEQUENCE [LARGE SCALE GENOMIC DNA]</scope>
    <source>
        <tissue evidence="3">Muscle</tissue>
    </source>
</reference>
<name>A0A423TZ52_PENVA</name>
<evidence type="ECO:0000259" key="2">
    <source>
        <dbReference type="Pfam" id="PF17852"/>
    </source>
</evidence>
<proteinExistence type="predicted"/>
<dbReference type="InterPro" id="IPR026983">
    <property type="entry name" value="DHC"/>
</dbReference>
<accession>A0A423TZ52</accession>
<dbReference type="PANTHER" id="PTHR45703:SF1">
    <property type="entry name" value="DYNEINS HEAVY CHAIN"/>
    <property type="match status" value="1"/>
</dbReference>
<dbReference type="GO" id="GO:0030286">
    <property type="term" value="C:dynein complex"/>
    <property type="evidence" value="ECO:0007669"/>
    <property type="project" value="InterPro"/>
</dbReference>
<dbReference type="Proteomes" id="UP000283509">
    <property type="component" value="Unassembled WGS sequence"/>
</dbReference>
<dbReference type="Pfam" id="PF12775">
    <property type="entry name" value="AAA_7"/>
    <property type="match status" value="1"/>
</dbReference>
<dbReference type="Pfam" id="PF17852">
    <property type="entry name" value="Dynein_AAA_lid"/>
    <property type="match status" value="1"/>
</dbReference>
<dbReference type="PANTHER" id="PTHR45703">
    <property type="entry name" value="DYNEIN HEAVY CHAIN"/>
    <property type="match status" value="1"/>
</dbReference>
<reference evidence="3 4" key="2">
    <citation type="submission" date="2019-01" db="EMBL/GenBank/DDBJ databases">
        <title>The decoding of complex shrimp genome reveals the adaptation for benthos swimmer, frequently molting mechanism and breeding impact on genome.</title>
        <authorList>
            <person name="Sun Y."/>
            <person name="Gao Y."/>
            <person name="Yu Y."/>
        </authorList>
    </citation>
    <scope>NUCLEOTIDE SEQUENCE [LARGE SCALE GENOMIC DNA]</scope>
    <source>
        <tissue evidence="3">Muscle</tissue>
    </source>
</reference>
<feature type="region of interest" description="Disordered" evidence="1">
    <location>
        <begin position="442"/>
        <end position="538"/>
    </location>
</feature>
<dbReference type="Gene3D" id="1.10.472.130">
    <property type="match status" value="1"/>
</dbReference>
<dbReference type="STRING" id="6689.A0A423TZ52"/>
<feature type="region of interest" description="Disordered" evidence="1">
    <location>
        <begin position="350"/>
        <end position="383"/>
    </location>
</feature>
<comment type="caution">
    <text evidence="3">The sequence shown here is derived from an EMBL/GenBank/DDBJ whole genome shotgun (WGS) entry which is preliminary data.</text>
</comment>
<dbReference type="AlphaFoldDB" id="A0A423TZ52"/>
<evidence type="ECO:0000256" key="1">
    <source>
        <dbReference type="SAM" id="MobiDB-lite"/>
    </source>
</evidence>
<feature type="compositionally biased region" description="Basic and acidic residues" evidence="1">
    <location>
        <begin position="526"/>
        <end position="538"/>
    </location>
</feature>
<organism evidence="3 4">
    <name type="scientific">Penaeus vannamei</name>
    <name type="common">Whiteleg shrimp</name>
    <name type="synonym">Litopenaeus vannamei</name>
    <dbReference type="NCBI Taxonomy" id="6689"/>
    <lineage>
        <taxon>Eukaryota</taxon>
        <taxon>Metazoa</taxon>
        <taxon>Ecdysozoa</taxon>
        <taxon>Arthropoda</taxon>
        <taxon>Crustacea</taxon>
        <taxon>Multicrustacea</taxon>
        <taxon>Malacostraca</taxon>
        <taxon>Eumalacostraca</taxon>
        <taxon>Eucarida</taxon>
        <taxon>Decapoda</taxon>
        <taxon>Dendrobranchiata</taxon>
        <taxon>Penaeoidea</taxon>
        <taxon>Penaeidae</taxon>
        <taxon>Penaeus</taxon>
    </lineage>
</organism>
<dbReference type="EMBL" id="QCYY01000925">
    <property type="protein sequence ID" value="ROT81735.1"/>
    <property type="molecule type" value="Genomic_DNA"/>
</dbReference>
<protein>
    <recommendedName>
        <fullName evidence="2">Dynein heavy chain AAA 5 extension domain-containing protein</fullName>
    </recommendedName>
</protein>
<feature type="domain" description="Dynein heavy chain AAA 5 extension" evidence="2">
    <location>
        <begin position="146"/>
        <end position="247"/>
    </location>
</feature>
<dbReference type="GO" id="GO:0051959">
    <property type="term" value="F:dynein light intermediate chain binding"/>
    <property type="evidence" value="ECO:0007669"/>
    <property type="project" value="InterPro"/>
</dbReference>
<feature type="compositionally biased region" description="Basic residues" evidence="1">
    <location>
        <begin position="351"/>
        <end position="368"/>
    </location>
</feature>
<dbReference type="GO" id="GO:0007018">
    <property type="term" value="P:microtubule-based movement"/>
    <property type="evidence" value="ECO:0007669"/>
    <property type="project" value="InterPro"/>
</dbReference>
<gene>
    <name evidence="3" type="ORF">C7M84_025094</name>
</gene>
<keyword evidence="4" id="KW-1185">Reference proteome</keyword>
<evidence type="ECO:0000313" key="4">
    <source>
        <dbReference type="Proteomes" id="UP000283509"/>
    </source>
</evidence>
<evidence type="ECO:0000313" key="3">
    <source>
        <dbReference type="EMBL" id="ROT81735.1"/>
    </source>
</evidence>
<feature type="compositionally biased region" description="Basic and acidic residues" evidence="1">
    <location>
        <begin position="445"/>
        <end position="484"/>
    </location>
</feature>